<dbReference type="EMBL" id="JAWDGP010005355">
    <property type="protein sequence ID" value="KAK3757591.1"/>
    <property type="molecule type" value="Genomic_DNA"/>
</dbReference>
<keyword evidence="2" id="KW-1185">Reference proteome</keyword>
<reference evidence="1" key="1">
    <citation type="journal article" date="2023" name="G3 (Bethesda)">
        <title>A reference genome for the long-term kleptoplast-retaining sea slug Elysia crispata morphotype clarki.</title>
        <authorList>
            <person name="Eastman K.E."/>
            <person name="Pendleton A.L."/>
            <person name="Shaikh M.A."/>
            <person name="Suttiyut T."/>
            <person name="Ogas R."/>
            <person name="Tomko P."/>
            <person name="Gavelis G."/>
            <person name="Widhalm J.R."/>
            <person name="Wisecaver J.H."/>
        </authorList>
    </citation>
    <scope>NUCLEOTIDE SEQUENCE</scope>
    <source>
        <strain evidence="1">ECLA1</strain>
    </source>
</reference>
<dbReference type="Proteomes" id="UP001283361">
    <property type="component" value="Unassembled WGS sequence"/>
</dbReference>
<proteinExistence type="predicted"/>
<comment type="caution">
    <text evidence="1">The sequence shown here is derived from an EMBL/GenBank/DDBJ whole genome shotgun (WGS) entry which is preliminary data.</text>
</comment>
<gene>
    <name evidence="1" type="ORF">RRG08_017378</name>
</gene>
<protein>
    <submittedName>
        <fullName evidence="1">Uncharacterized protein</fullName>
    </submittedName>
</protein>
<sequence>MEEVIYTLQKLCMSPVVLPIVLTAGALFDFQPIITGEIYNHTTSELMCQKQGYDGLAVISSPEAYAFTFHMMNHQCNQHHQQPNAAVSTIFPAEKFRSNTKEAIFFFNFTYGNRAVSKANS</sequence>
<evidence type="ECO:0000313" key="2">
    <source>
        <dbReference type="Proteomes" id="UP001283361"/>
    </source>
</evidence>
<accession>A0AAE1D506</accession>
<evidence type="ECO:0000313" key="1">
    <source>
        <dbReference type="EMBL" id="KAK3757591.1"/>
    </source>
</evidence>
<dbReference type="AlphaFoldDB" id="A0AAE1D506"/>
<organism evidence="1 2">
    <name type="scientific">Elysia crispata</name>
    <name type="common">lettuce slug</name>
    <dbReference type="NCBI Taxonomy" id="231223"/>
    <lineage>
        <taxon>Eukaryota</taxon>
        <taxon>Metazoa</taxon>
        <taxon>Spiralia</taxon>
        <taxon>Lophotrochozoa</taxon>
        <taxon>Mollusca</taxon>
        <taxon>Gastropoda</taxon>
        <taxon>Heterobranchia</taxon>
        <taxon>Euthyneura</taxon>
        <taxon>Panpulmonata</taxon>
        <taxon>Sacoglossa</taxon>
        <taxon>Placobranchoidea</taxon>
        <taxon>Plakobranchidae</taxon>
        <taxon>Elysia</taxon>
    </lineage>
</organism>
<name>A0AAE1D506_9GAST</name>